<sequence length="111" mass="13053">MTMREIMKQAWKLYKKGFNENFGVCLKASWSLAKQVKSLNRDEKYTVEEIQKIVPSKYWRNAKFRAAAADGDGSVRYEFTNLWAKAGIARIYVDKYANQVIIKDFYLEVRI</sequence>
<dbReference type="Proteomes" id="UP000289216">
    <property type="component" value="Unassembled WGS sequence"/>
</dbReference>
<name>A0A4Q2KYC0_9FUSO</name>
<evidence type="ECO:0000313" key="2">
    <source>
        <dbReference type="Proteomes" id="UP000289216"/>
    </source>
</evidence>
<dbReference type="EMBL" id="SBAP01000020">
    <property type="protein sequence ID" value="RXZ68963.1"/>
    <property type="molecule type" value="Genomic_DNA"/>
</dbReference>
<protein>
    <submittedName>
        <fullName evidence="1">Uncharacterized protein</fullName>
    </submittedName>
</protein>
<organism evidence="1 2">
    <name type="scientific">Fusobacterium necrophorum</name>
    <dbReference type="NCBI Taxonomy" id="859"/>
    <lineage>
        <taxon>Bacteria</taxon>
        <taxon>Fusobacteriati</taxon>
        <taxon>Fusobacteriota</taxon>
        <taxon>Fusobacteriia</taxon>
        <taxon>Fusobacteriales</taxon>
        <taxon>Fusobacteriaceae</taxon>
        <taxon>Fusobacterium</taxon>
    </lineage>
</organism>
<dbReference type="AlphaFoldDB" id="A0A4Q2KYC0"/>
<proteinExistence type="predicted"/>
<accession>A0A4Q2KYC0</accession>
<evidence type="ECO:0000313" key="1">
    <source>
        <dbReference type="EMBL" id="RXZ68963.1"/>
    </source>
</evidence>
<reference evidence="1 2" key="1">
    <citation type="submission" date="2019-01" db="EMBL/GenBank/DDBJ databases">
        <title>Fusobacterium necrophorum Isolated From the Uterus of Dairy Cows.</title>
        <authorList>
            <person name="Francis A.M."/>
        </authorList>
    </citation>
    <scope>NUCLEOTIDE SEQUENCE [LARGE SCALE GENOMIC DNA]</scope>
    <source>
        <strain evidence="1 2">KG35</strain>
    </source>
</reference>
<gene>
    <name evidence="1" type="ORF">EPT53_08090</name>
</gene>
<dbReference type="RefSeq" id="WP_129491420.1">
    <property type="nucleotide sequence ID" value="NZ_SBAP01000020.1"/>
</dbReference>
<comment type="caution">
    <text evidence="1">The sequence shown here is derived from an EMBL/GenBank/DDBJ whole genome shotgun (WGS) entry which is preliminary data.</text>
</comment>